<reference evidence="1 2" key="2">
    <citation type="journal article" date="2018" name="Int. J. Syst. Evol. Microbiol.">
        <title>Marinobacterium aestuarii sp. nov., a benzene-degrading marine bacterium isolated from estuary sediment.</title>
        <authorList>
            <person name="Bae S.S."/>
            <person name="Jung J."/>
            <person name="Chung D."/>
            <person name="Baek K."/>
        </authorList>
    </citation>
    <scope>NUCLEOTIDE SEQUENCE [LARGE SCALE GENOMIC DNA]</scope>
    <source>
        <strain evidence="1 2">ST58-10</strain>
    </source>
</reference>
<name>A0A1A9EY83_9GAMM</name>
<dbReference type="EMBL" id="CP015839">
    <property type="protein sequence ID" value="ANG62608.1"/>
    <property type="molecule type" value="Genomic_DNA"/>
</dbReference>
<evidence type="ECO:0000313" key="1">
    <source>
        <dbReference type="EMBL" id="ANG62608.1"/>
    </source>
</evidence>
<dbReference type="Proteomes" id="UP000078070">
    <property type="component" value="Chromosome"/>
</dbReference>
<accession>A0A1A9EY83</accession>
<reference evidence="2" key="1">
    <citation type="submission" date="2016-05" db="EMBL/GenBank/DDBJ databases">
        <authorList>
            <person name="Baek K."/>
            <person name="Yang S.-J."/>
        </authorList>
    </citation>
    <scope>NUCLEOTIDE SEQUENCE [LARGE SCALE GENOMIC DNA]</scope>
    <source>
        <strain evidence="2">ST58-10</strain>
    </source>
</reference>
<keyword evidence="2" id="KW-1185">Reference proteome</keyword>
<sequence length="425" mass="48464">MAVPKNLVLHLYRHWEVIEYLCRLSRELPAFEQFRVLAAIERFSSQANQQAPAEVLRSLCSADLLQPLSRSEDLQINPLVLDFVRGLTREHELGLSAVLKARVEAVRDATRQLADGIEQQGTDSMRTGAARLSELFRQIAQQLDQDRHAILELAEKAKSSDASMPIARRYRSVLDAYDQYVEPMNEMMDSGLGGTFYPHLELAVQTLDRAEEYLSIRGALYTQRLQLRQVAQQAKELRRLGRVVAQQCADTLLPLREEARQHNALSTAISELLGLVRKRGLKTVLRNKSRVGALPGWQRERRTRIHLGDETRTLMAEAQYFEPQMQAFPEAVLGDPADLNVWVDERGLRQILAQALPVENLLLWLQQHNPKLPDAVLLRLYHDLVREPDWQAQLLLQETRTDLQIVRVSYHPHRLLPLSATKGGA</sequence>
<dbReference type="STRING" id="1821621.A8C75_09010"/>
<evidence type="ECO:0000313" key="2">
    <source>
        <dbReference type="Proteomes" id="UP000078070"/>
    </source>
</evidence>
<dbReference type="OrthoDB" id="5845356at2"/>
<protein>
    <submittedName>
        <fullName evidence="1">Uncharacterized protein</fullName>
    </submittedName>
</protein>
<organism evidence="1 2">
    <name type="scientific">Marinobacterium aestuarii</name>
    <dbReference type="NCBI Taxonomy" id="1821621"/>
    <lineage>
        <taxon>Bacteria</taxon>
        <taxon>Pseudomonadati</taxon>
        <taxon>Pseudomonadota</taxon>
        <taxon>Gammaproteobacteria</taxon>
        <taxon>Oceanospirillales</taxon>
        <taxon>Oceanospirillaceae</taxon>
        <taxon>Marinobacterium</taxon>
    </lineage>
</organism>
<gene>
    <name evidence="1" type="ORF">A8C75_09010</name>
</gene>
<dbReference type="KEGG" id="mars:A8C75_09010"/>
<proteinExistence type="predicted"/>
<dbReference type="AlphaFoldDB" id="A0A1A9EY83"/>
<dbReference type="RefSeq" id="WP_067380981.1">
    <property type="nucleotide sequence ID" value="NZ_CP015839.1"/>
</dbReference>